<feature type="transmembrane region" description="Helical" evidence="1">
    <location>
        <begin position="285"/>
        <end position="305"/>
    </location>
</feature>
<keyword evidence="1" id="KW-0472">Membrane</keyword>
<dbReference type="InterPro" id="IPR010601">
    <property type="entry name" value="DUF1182"/>
</dbReference>
<dbReference type="Proteomes" id="UP001152747">
    <property type="component" value="Unassembled WGS sequence"/>
</dbReference>
<proteinExistence type="predicted"/>
<keyword evidence="1" id="KW-1133">Transmembrane helix</keyword>
<feature type="transmembrane region" description="Helical" evidence="1">
    <location>
        <begin position="87"/>
        <end position="109"/>
    </location>
</feature>
<feature type="transmembrane region" description="Helical" evidence="1">
    <location>
        <begin position="243"/>
        <end position="265"/>
    </location>
</feature>
<organism evidence="2 3">
    <name type="scientific">Caenorhabditis angaria</name>
    <dbReference type="NCBI Taxonomy" id="860376"/>
    <lineage>
        <taxon>Eukaryota</taxon>
        <taxon>Metazoa</taxon>
        <taxon>Ecdysozoa</taxon>
        <taxon>Nematoda</taxon>
        <taxon>Chromadorea</taxon>
        <taxon>Rhabditida</taxon>
        <taxon>Rhabditina</taxon>
        <taxon>Rhabditomorpha</taxon>
        <taxon>Rhabditoidea</taxon>
        <taxon>Rhabditidae</taxon>
        <taxon>Peloderinae</taxon>
        <taxon>Caenorhabditis</taxon>
    </lineage>
</organism>
<dbReference type="Pfam" id="PF06681">
    <property type="entry name" value="DUF1182"/>
    <property type="match status" value="1"/>
</dbReference>
<feature type="transmembrane region" description="Helical" evidence="1">
    <location>
        <begin position="54"/>
        <end position="75"/>
    </location>
</feature>
<gene>
    <name evidence="2" type="ORF">CAMP_LOCUS14783</name>
</gene>
<keyword evidence="1" id="KW-0812">Transmembrane</keyword>
<name>A0A9P1IWR8_9PELO</name>
<feature type="transmembrane region" description="Helical" evidence="1">
    <location>
        <begin position="162"/>
        <end position="184"/>
    </location>
</feature>
<dbReference type="PANTHER" id="PTHR38614">
    <property type="entry name" value="PROTEIN CBG09954"/>
    <property type="match status" value="1"/>
</dbReference>
<evidence type="ECO:0000313" key="2">
    <source>
        <dbReference type="EMBL" id="CAI5452146.1"/>
    </source>
</evidence>
<comment type="caution">
    <text evidence="2">The sequence shown here is derived from an EMBL/GenBank/DDBJ whole genome shotgun (WGS) entry which is preliminary data.</text>
</comment>
<dbReference type="OrthoDB" id="5798863at2759"/>
<feature type="transmembrane region" description="Helical" evidence="1">
    <location>
        <begin position="129"/>
        <end position="150"/>
    </location>
</feature>
<reference evidence="2" key="1">
    <citation type="submission" date="2022-11" db="EMBL/GenBank/DDBJ databases">
        <authorList>
            <person name="Kikuchi T."/>
        </authorList>
    </citation>
    <scope>NUCLEOTIDE SEQUENCE</scope>
    <source>
        <strain evidence="2">PS1010</strain>
    </source>
</reference>
<evidence type="ECO:0000313" key="3">
    <source>
        <dbReference type="Proteomes" id="UP001152747"/>
    </source>
</evidence>
<dbReference type="AlphaFoldDB" id="A0A9P1IWR8"/>
<keyword evidence="3" id="KW-1185">Reference proteome</keyword>
<feature type="transmembrane region" description="Helical" evidence="1">
    <location>
        <begin position="204"/>
        <end position="231"/>
    </location>
</feature>
<evidence type="ECO:0000256" key="1">
    <source>
        <dbReference type="SAM" id="Phobius"/>
    </source>
</evidence>
<accession>A0A9P1IWR8</accession>
<dbReference type="PANTHER" id="PTHR38614:SF2">
    <property type="entry name" value="SERPENTINE RECEPTOR, CLASS V"/>
    <property type="match status" value="1"/>
</dbReference>
<sequence>MSNESHVGVVDLYPYIFRSIDEKYNGAVRIRDKTGWDEIFEPTYTSIEHSNRLIIEWSINSFSLFASFLLCLFLWSNKKLMFEYSHSITFITFASHFLYWPFYIFATWQTINLLFEHVPYYSSVLSCTILRHIVISTFHSATLVIFPVSINQIVLLFRKKPLNFETLVAIQICLTFFELFFVLGHIIEGNITMNDICSRFISSYYVFAVSMIVNHSILMFSLIVNIISLIMEKLRLSKTLKKSWIILIMSITHIFFQTPLSIRQYRVLLSRFAGQLEQSNFKKNMGYMITFSCVFITPLISMLLIRKFRRAFLHLSSQSSPSTSSSNSSLQK</sequence>
<protein>
    <submittedName>
        <fullName evidence="2">Uncharacterized protein</fullName>
    </submittedName>
</protein>
<dbReference type="EMBL" id="CANHGI010000005">
    <property type="protein sequence ID" value="CAI5452146.1"/>
    <property type="molecule type" value="Genomic_DNA"/>
</dbReference>